<evidence type="ECO:0000313" key="3">
    <source>
        <dbReference type="Proteomes" id="UP001054811"/>
    </source>
</evidence>
<proteinExistence type="predicted"/>
<sequence length="180" mass="19867">MRWDRFFEDLEDQLDSEWEAERVALDSEAERLRLSRLPLRERLRALAADPAPPLSLTLADDRTLACRLTAVGVDWIGCTLLAGSARPELRAGHGAGAVIVPAEAIRELGMPEAERCASARGDGIPTRAGLSERMTLGFVLRDIARRRAAVTLQPAGRTHPHRDDRPRAGRSPRPGRARPR</sequence>
<keyword evidence="3" id="KW-1185">Reference proteome</keyword>
<reference evidence="2" key="1">
    <citation type="submission" date="2022-01" db="EMBL/GenBank/DDBJ databases">
        <title>Microbacterium eymi and Microbacterium rhizovicinus sp. nov., isolated from the rhizospheric soil of Elymus tsukushiensis, a plant native to the Dokdo Islands, Republic of Korea.</title>
        <authorList>
            <person name="Hwang Y.J."/>
        </authorList>
    </citation>
    <scope>NUCLEOTIDE SEQUENCE</scope>
    <source>
        <strain evidence="2">KUDC0405</strain>
    </source>
</reference>
<name>A0ABY5NKU5_9MICO</name>
<protein>
    <recommendedName>
        <fullName evidence="4">DUF222 domain-containing protein</fullName>
    </recommendedName>
</protein>
<evidence type="ECO:0008006" key="4">
    <source>
        <dbReference type="Google" id="ProtNLM"/>
    </source>
</evidence>
<dbReference type="EMBL" id="CP091139">
    <property type="protein sequence ID" value="UUT35696.1"/>
    <property type="molecule type" value="Genomic_DNA"/>
</dbReference>
<organism evidence="2 3">
    <name type="scientific">Microbacterium elymi</name>
    <dbReference type="NCBI Taxonomy" id="2909587"/>
    <lineage>
        <taxon>Bacteria</taxon>
        <taxon>Bacillati</taxon>
        <taxon>Actinomycetota</taxon>
        <taxon>Actinomycetes</taxon>
        <taxon>Micrococcales</taxon>
        <taxon>Microbacteriaceae</taxon>
        <taxon>Microbacterium</taxon>
    </lineage>
</organism>
<evidence type="ECO:0000256" key="1">
    <source>
        <dbReference type="SAM" id="MobiDB-lite"/>
    </source>
</evidence>
<feature type="region of interest" description="Disordered" evidence="1">
    <location>
        <begin position="150"/>
        <end position="180"/>
    </location>
</feature>
<dbReference type="Proteomes" id="UP001054811">
    <property type="component" value="Chromosome"/>
</dbReference>
<dbReference type="RefSeq" id="WP_259612313.1">
    <property type="nucleotide sequence ID" value="NZ_CP091139.2"/>
</dbReference>
<gene>
    <name evidence="2" type="ORF">L2X98_20890</name>
</gene>
<feature type="compositionally biased region" description="Basic residues" evidence="1">
    <location>
        <begin position="168"/>
        <end position="180"/>
    </location>
</feature>
<evidence type="ECO:0000313" key="2">
    <source>
        <dbReference type="EMBL" id="UUT35696.1"/>
    </source>
</evidence>
<accession>A0ABY5NKU5</accession>